<accession>E6VSC5</accession>
<keyword evidence="1" id="KW-1133">Transmembrane helix</keyword>
<reference evidence="2 3" key="2">
    <citation type="journal article" date="2014" name="Genome Announc.">
        <title>Complete Genome Sequence of the Subsurface, Mesophilic Sulfate-Reducing Bacterium Desulfovibrio aespoeensis Aspo-2.</title>
        <authorList>
            <person name="Pedersen K."/>
            <person name="Bengtsson A."/>
            <person name="Edlund J."/>
            <person name="Rabe L."/>
            <person name="Hazen T."/>
            <person name="Chakraborty R."/>
            <person name="Goodwin L."/>
            <person name="Shapiro N."/>
        </authorList>
    </citation>
    <scope>NUCLEOTIDE SEQUENCE [LARGE SCALE GENOMIC DNA]</scope>
    <source>
        <strain evidence="3">ATCC 700646 / DSM 10631 / Aspo-2</strain>
    </source>
</reference>
<reference evidence="3" key="1">
    <citation type="submission" date="2010-12" db="EMBL/GenBank/DDBJ databases">
        <title>Complete sequence of Desulfovibrio aespoeensis Aspo-2.</title>
        <authorList>
            <consortium name="US DOE Joint Genome Institute"/>
            <person name="Lucas S."/>
            <person name="Copeland A."/>
            <person name="Lapidus A."/>
            <person name="Cheng J.-F."/>
            <person name="Goodwin L."/>
            <person name="Pitluck S."/>
            <person name="Chertkov O."/>
            <person name="Misra M."/>
            <person name="Detter J.C."/>
            <person name="Han C."/>
            <person name="Tapia R."/>
            <person name="Land M."/>
            <person name="Hauser L."/>
            <person name="Kyrpides N."/>
            <person name="Ivanova N."/>
            <person name="Ovchinnikova G."/>
            <person name="Pedersen K."/>
            <person name="Jagevall S."/>
            <person name="Hazen T."/>
            <person name="Woyke T."/>
        </authorList>
    </citation>
    <scope>NUCLEOTIDE SEQUENCE [LARGE SCALE GENOMIC DNA]</scope>
    <source>
        <strain evidence="3">ATCC 700646 / DSM 10631 / Aspo-2</strain>
    </source>
</reference>
<dbReference type="HOGENOM" id="CLU_1641017_0_0_7"/>
<proteinExistence type="predicted"/>
<evidence type="ECO:0000256" key="1">
    <source>
        <dbReference type="SAM" id="Phobius"/>
    </source>
</evidence>
<evidence type="ECO:0000313" key="3">
    <source>
        <dbReference type="Proteomes" id="UP000002191"/>
    </source>
</evidence>
<dbReference type="AlphaFoldDB" id="E6VSC5"/>
<name>E6VSC5_PSEA9</name>
<dbReference type="KEGG" id="das:Daes_3280"/>
<dbReference type="Proteomes" id="UP000002191">
    <property type="component" value="Chromosome"/>
</dbReference>
<feature type="transmembrane region" description="Helical" evidence="1">
    <location>
        <begin position="16"/>
        <end position="33"/>
    </location>
</feature>
<dbReference type="EMBL" id="CP002431">
    <property type="protein sequence ID" value="ADU64268.1"/>
    <property type="molecule type" value="Genomic_DNA"/>
</dbReference>
<dbReference type="RefSeq" id="WP_013516164.1">
    <property type="nucleotide sequence ID" value="NC_014844.1"/>
</dbReference>
<dbReference type="OrthoDB" id="5465036at2"/>
<keyword evidence="3" id="KW-1185">Reference proteome</keyword>
<gene>
    <name evidence="2" type="ordered locus">Daes_3280</name>
</gene>
<keyword evidence="1" id="KW-0812">Transmembrane</keyword>
<evidence type="ECO:0000313" key="2">
    <source>
        <dbReference type="EMBL" id="ADU64268.1"/>
    </source>
</evidence>
<organism evidence="2 3">
    <name type="scientific">Pseudodesulfovibrio aespoeensis (strain ATCC 700646 / DSM 10631 / Aspo-2)</name>
    <name type="common">Desulfovibrio aespoeensis</name>
    <dbReference type="NCBI Taxonomy" id="643562"/>
    <lineage>
        <taxon>Bacteria</taxon>
        <taxon>Pseudomonadati</taxon>
        <taxon>Thermodesulfobacteriota</taxon>
        <taxon>Desulfovibrionia</taxon>
        <taxon>Desulfovibrionales</taxon>
        <taxon>Desulfovibrionaceae</taxon>
    </lineage>
</organism>
<sequence>MRSRQSRDRSRERTRNFILVLLAVGMVVFFFNLDMVTEGESLFSRNSERKLSFSGDLERKAFTAKEVDRLLAFIKRHDGVIESVVVQTSLQDQYRAVNPSTELMFEIRIGMTDGGTISAPTRRAVRDALVTAILEKLDKDIRAYEKINRKDDKVKSLINTM</sequence>
<dbReference type="eggNOG" id="ENOG5031CM3">
    <property type="taxonomic scope" value="Bacteria"/>
</dbReference>
<keyword evidence="1" id="KW-0472">Membrane</keyword>
<protein>
    <submittedName>
        <fullName evidence="2">Uncharacterized protein</fullName>
    </submittedName>
</protein>